<evidence type="ECO:0000256" key="2">
    <source>
        <dbReference type="ARBA" id="ARBA00008520"/>
    </source>
</evidence>
<evidence type="ECO:0000256" key="3">
    <source>
        <dbReference type="ARBA" id="ARBA00022448"/>
    </source>
</evidence>
<evidence type="ECO:0000256" key="1">
    <source>
        <dbReference type="ARBA" id="ARBA00004196"/>
    </source>
</evidence>
<keyword evidence="4 5" id="KW-0732">Signal</keyword>
<sequence>MKLQRIIAIAAVAGAAVTLSACSSGAGGASTDSAGGTVNWWTWDEKQAASYEKCLPGFEKENPGIDVKISQYAVDDYFTKLTAGFVSGAAPDAFQNSVPLLGAYAGQGQIMALDDLIADNDFDLSKFAVGVDSWKYTDGKQYGLPLDWASAAFYFNEAAVTDAGLTADDLATMTWNPDDGGTFDKIVAHLTIDENGVRGDEAGFDKSKVATYGIGSLGSGDFNGQTSWNALASSTGWRLGDKAAWPTQFEYDDPDFIATMNYVTSLADRGFSPAFGAFTVSGAEQLGSGKVAMIEGGSWDATTFAKLTDLKVGIAPTVEGPEGRSVISNSNANNIYTGTKNLDSTWKWVSYMGSEACQSVAGADGTFLPSIAASMQAAADAQLKQGVDLSVFTSALQNDELYPAPPTVNGQEINDTIQPLFEAYFSGERGDDVFPEMTAKTKEILSE</sequence>
<dbReference type="EMBL" id="JANLCM010000001">
    <property type="protein sequence ID" value="MCS5717015.1"/>
    <property type="molecule type" value="Genomic_DNA"/>
</dbReference>
<proteinExistence type="inferred from homology"/>
<evidence type="ECO:0000256" key="4">
    <source>
        <dbReference type="ARBA" id="ARBA00022729"/>
    </source>
</evidence>
<dbReference type="InterPro" id="IPR006059">
    <property type="entry name" value="SBP"/>
</dbReference>
<name>A0ABT2GNY8_9MICO</name>
<dbReference type="Pfam" id="PF01547">
    <property type="entry name" value="SBP_bac_1"/>
    <property type="match status" value="1"/>
</dbReference>
<evidence type="ECO:0000313" key="6">
    <source>
        <dbReference type="EMBL" id="MCS5717015.1"/>
    </source>
</evidence>
<organism evidence="6 7">
    <name type="scientific">Herbiconiux aconitum</name>
    <dbReference type="NCBI Taxonomy" id="2970913"/>
    <lineage>
        <taxon>Bacteria</taxon>
        <taxon>Bacillati</taxon>
        <taxon>Actinomycetota</taxon>
        <taxon>Actinomycetes</taxon>
        <taxon>Micrococcales</taxon>
        <taxon>Microbacteriaceae</taxon>
        <taxon>Herbiconiux</taxon>
    </lineage>
</organism>
<gene>
    <name evidence="6" type="ORF">N1027_02590</name>
</gene>
<evidence type="ECO:0000256" key="5">
    <source>
        <dbReference type="SAM" id="SignalP"/>
    </source>
</evidence>
<dbReference type="PANTHER" id="PTHR43649">
    <property type="entry name" value="ARABINOSE-BINDING PROTEIN-RELATED"/>
    <property type="match status" value="1"/>
</dbReference>
<dbReference type="Gene3D" id="3.40.190.10">
    <property type="entry name" value="Periplasmic binding protein-like II"/>
    <property type="match status" value="1"/>
</dbReference>
<feature type="chain" id="PRO_5046703232" evidence="5">
    <location>
        <begin position="27"/>
        <end position="447"/>
    </location>
</feature>
<keyword evidence="7" id="KW-1185">Reference proteome</keyword>
<dbReference type="InterPro" id="IPR050490">
    <property type="entry name" value="Bact_solute-bd_prot1"/>
</dbReference>
<dbReference type="RefSeq" id="WP_259504850.1">
    <property type="nucleotide sequence ID" value="NZ_JANLCM010000001.1"/>
</dbReference>
<comment type="caution">
    <text evidence="6">The sequence shown here is derived from an EMBL/GenBank/DDBJ whole genome shotgun (WGS) entry which is preliminary data.</text>
</comment>
<dbReference type="Proteomes" id="UP001165584">
    <property type="component" value="Unassembled WGS sequence"/>
</dbReference>
<dbReference type="SUPFAM" id="SSF53850">
    <property type="entry name" value="Periplasmic binding protein-like II"/>
    <property type="match status" value="1"/>
</dbReference>
<accession>A0ABT2GNY8</accession>
<comment type="subcellular location">
    <subcellularLocation>
        <location evidence="1">Cell envelope</location>
    </subcellularLocation>
</comment>
<evidence type="ECO:0000313" key="7">
    <source>
        <dbReference type="Proteomes" id="UP001165584"/>
    </source>
</evidence>
<comment type="similarity">
    <text evidence="2">Belongs to the bacterial solute-binding protein 1 family.</text>
</comment>
<dbReference type="PROSITE" id="PS51257">
    <property type="entry name" value="PROKAR_LIPOPROTEIN"/>
    <property type="match status" value="1"/>
</dbReference>
<protein>
    <submittedName>
        <fullName evidence="6">Extracellular solute-binding protein</fullName>
    </submittedName>
</protein>
<feature type="signal peptide" evidence="5">
    <location>
        <begin position="1"/>
        <end position="26"/>
    </location>
</feature>
<reference evidence="6" key="1">
    <citation type="submission" date="2022-08" db="EMBL/GenBank/DDBJ databases">
        <authorList>
            <person name="Deng Y."/>
            <person name="Han X.-F."/>
            <person name="Zhang Y.-Q."/>
        </authorList>
    </citation>
    <scope>NUCLEOTIDE SEQUENCE</scope>
    <source>
        <strain evidence="6">CPCC 205763</strain>
    </source>
</reference>
<keyword evidence="3" id="KW-0813">Transport</keyword>
<dbReference type="PANTHER" id="PTHR43649:SF31">
    <property type="entry name" value="SN-GLYCEROL-3-PHOSPHATE-BINDING PERIPLASMIC PROTEIN UGPB"/>
    <property type="match status" value="1"/>
</dbReference>